<comment type="caution">
    <text evidence="2">The sequence shown here is derived from an EMBL/GenBank/DDBJ whole genome shotgun (WGS) entry which is preliminary data.</text>
</comment>
<dbReference type="Proteomes" id="UP000772434">
    <property type="component" value="Unassembled WGS sequence"/>
</dbReference>
<gene>
    <name evidence="2" type="ORF">BDP27DRAFT_1425411</name>
</gene>
<dbReference type="InterPro" id="IPR011320">
    <property type="entry name" value="RNase_H1_N"/>
</dbReference>
<evidence type="ECO:0000259" key="1">
    <source>
        <dbReference type="Pfam" id="PF01693"/>
    </source>
</evidence>
<dbReference type="Gene3D" id="3.40.970.10">
    <property type="entry name" value="Ribonuclease H1, N-terminal domain"/>
    <property type="match status" value="1"/>
</dbReference>
<feature type="domain" description="Ribonuclease H1 N-terminal" evidence="1">
    <location>
        <begin position="117"/>
        <end position="157"/>
    </location>
</feature>
<dbReference type="InterPro" id="IPR009027">
    <property type="entry name" value="Ribosomal_bL9/RNase_H1_N"/>
</dbReference>
<keyword evidence="3" id="KW-1185">Reference proteome</keyword>
<dbReference type="AlphaFoldDB" id="A0A9P5PMP0"/>
<dbReference type="OrthoDB" id="3270804at2759"/>
<protein>
    <recommendedName>
        <fullName evidence="1">Ribonuclease H1 N-terminal domain-containing protein</fullName>
    </recommendedName>
</protein>
<organism evidence="2 3">
    <name type="scientific">Rhodocollybia butyracea</name>
    <dbReference type="NCBI Taxonomy" id="206335"/>
    <lineage>
        <taxon>Eukaryota</taxon>
        <taxon>Fungi</taxon>
        <taxon>Dikarya</taxon>
        <taxon>Basidiomycota</taxon>
        <taxon>Agaricomycotina</taxon>
        <taxon>Agaricomycetes</taxon>
        <taxon>Agaricomycetidae</taxon>
        <taxon>Agaricales</taxon>
        <taxon>Marasmiineae</taxon>
        <taxon>Omphalotaceae</taxon>
        <taxon>Rhodocollybia</taxon>
    </lineage>
</organism>
<dbReference type="SUPFAM" id="SSF55658">
    <property type="entry name" value="L9 N-domain-like"/>
    <property type="match status" value="1"/>
</dbReference>
<dbReference type="Pfam" id="PF01693">
    <property type="entry name" value="Cauli_VI"/>
    <property type="match status" value="1"/>
</dbReference>
<proteinExistence type="predicted"/>
<accession>A0A9P5PMP0</accession>
<reference evidence="2" key="1">
    <citation type="submission" date="2020-11" db="EMBL/GenBank/DDBJ databases">
        <authorList>
            <consortium name="DOE Joint Genome Institute"/>
            <person name="Ahrendt S."/>
            <person name="Riley R."/>
            <person name="Andreopoulos W."/>
            <person name="Labutti K."/>
            <person name="Pangilinan J."/>
            <person name="Ruiz-Duenas F.J."/>
            <person name="Barrasa J.M."/>
            <person name="Sanchez-Garcia M."/>
            <person name="Camarero S."/>
            <person name="Miyauchi S."/>
            <person name="Serrano A."/>
            <person name="Linde D."/>
            <person name="Babiker R."/>
            <person name="Drula E."/>
            <person name="Ayuso-Fernandez I."/>
            <person name="Pacheco R."/>
            <person name="Padilla G."/>
            <person name="Ferreira P."/>
            <person name="Barriuso J."/>
            <person name="Kellner H."/>
            <person name="Castanera R."/>
            <person name="Alfaro M."/>
            <person name="Ramirez L."/>
            <person name="Pisabarro A.G."/>
            <person name="Kuo A."/>
            <person name="Tritt A."/>
            <person name="Lipzen A."/>
            <person name="He G."/>
            <person name="Yan M."/>
            <person name="Ng V."/>
            <person name="Cullen D."/>
            <person name="Martin F."/>
            <person name="Rosso M.-N."/>
            <person name="Henrissat B."/>
            <person name="Hibbett D."/>
            <person name="Martinez A.T."/>
            <person name="Grigoriev I.V."/>
        </authorList>
    </citation>
    <scope>NUCLEOTIDE SEQUENCE</scope>
    <source>
        <strain evidence="2">AH 40177</strain>
    </source>
</reference>
<evidence type="ECO:0000313" key="2">
    <source>
        <dbReference type="EMBL" id="KAF9064825.1"/>
    </source>
</evidence>
<dbReference type="EMBL" id="JADNRY010000114">
    <property type="protein sequence ID" value="KAF9064825.1"/>
    <property type="molecule type" value="Genomic_DNA"/>
</dbReference>
<evidence type="ECO:0000313" key="3">
    <source>
        <dbReference type="Proteomes" id="UP000772434"/>
    </source>
</evidence>
<name>A0A9P5PMP0_9AGAR</name>
<sequence>MSSLSAETFDALSSLALNMQKLSLLIKNDINKNVIEPKDSTASKADASIKSEALFSSADLLDGCACACVYCTSPTVTEDLVPTTLITPELSSSTETSVSAVDNQGPTVVYSTIPGNRYYVVTKGLKVGVFEQWSEVSPLVTGVSRACSFRAATRTDAEVAFNDAIRDGVVEILCRAR</sequence>
<dbReference type="InterPro" id="IPR037056">
    <property type="entry name" value="RNase_H1_N_sf"/>
</dbReference>